<feature type="compositionally biased region" description="Polar residues" evidence="2">
    <location>
        <begin position="7"/>
        <end position="19"/>
    </location>
</feature>
<reference evidence="5" key="1">
    <citation type="journal article" date="2013" name="Nat. Biotechnol.">
        <title>Chinese hamster genome sequenced from sorted chromosomes.</title>
        <authorList>
            <person name="Brinkrolf K."/>
            <person name="Rupp O."/>
            <person name="Laux H."/>
            <person name="Kollin F."/>
            <person name="Ernst W."/>
            <person name="Linke B."/>
            <person name="Kofler R."/>
            <person name="Romand S."/>
            <person name="Hesse F."/>
            <person name="Budach W.E."/>
            <person name="Galosy S."/>
            <person name="Muller D."/>
            <person name="Noll T."/>
            <person name="Wienberg J."/>
            <person name="Jostock T."/>
            <person name="Leonard M."/>
            <person name="Grillari J."/>
            <person name="Tauch A."/>
            <person name="Goesmann A."/>
            <person name="Helk B."/>
            <person name="Mott J.E."/>
            <person name="Puhler A."/>
            <person name="Borth N."/>
        </authorList>
    </citation>
    <scope>NUCLEOTIDE SEQUENCE [LARGE SCALE GENOMIC DNA]</scope>
    <source>
        <strain evidence="5">17A/GY</strain>
    </source>
</reference>
<dbReference type="Gene3D" id="1.20.5.390">
    <property type="entry name" value="L1 transposable element, trimerization domain"/>
    <property type="match status" value="1"/>
</dbReference>
<dbReference type="EMBL" id="KE667096">
    <property type="protein sequence ID" value="ERE87514.1"/>
    <property type="molecule type" value="Genomic_DNA"/>
</dbReference>
<keyword evidence="1" id="KW-0175">Coiled coil</keyword>
<organism evidence="4 5">
    <name type="scientific">Cricetulus griseus</name>
    <name type="common">Chinese hamster</name>
    <name type="synonym">Cricetulus barabensis griseus</name>
    <dbReference type="NCBI Taxonomy" id="10029"/>
    <lineage>
        <taxon>Eukaryota</taxon>
        <taxon>Metazoa</taxon>
        <taxon>Chordata</taxon>
        <taxon>Craniata</taxon>
        <taxon>Vertebrata</taxon>
        <taxon>Euteleostomi</taxon>
        <taxon>Mammalia</taxon>
        <taxon>Eutheria</taxon>
        <taxon>Euarchontoglires</taxon>
        <taxon>Glires</taxon>
        <taxon>Rodentia</taxon>
        <taxon>Myomorpha</taxon>
        <taxon>Muroidea</taxon>
        <taxon>Cricetidae</taxon>
        <taxon>Cricetinae</taxon>
        <taxon>Cricetulus</taxon>
    </lineage>
</organism>
<feature type="region of interest" description="Disordered" evidence="2">
    <location>
        <begin position="1"/>
        <end position="43"/>
    </location>
</feature>
<gene>
    <name evidence="4" type="ORF">H671_1g3733</name>
</gene>
<feature type="coiled-coil region" evidence="1">
    <location>
        <begin position="59"/>
        <end position="125"/>
    </location>
</feature>
<sequence length="285" mass="33316">MGRRQSKNTLNNRKTNMTPPESRDSTPARSEKPNTEDEEEMDLKNYLRKMIEIFKEETRKSLKEIEEKTSKKLHEMEEKTNQRIQEVNKSLKESKESQEKTTKQVKEALKTVQGMKAEIDTIKKTQTQNEGMLELERLDKQSGTKDVSITNRIQVMEERISVVEDSLEDIQSSTKEVQKIPNTKYPGNMGHCEKAKPKNNRYRRRSVAYWLAVDFFICLHLFLEEGSSFSGVMDYRHMPKVVLQDLEAFIDLFHTLLKTWKCNGKPTCRVPSYTLEYGSSEYMPD</sequence>
<keyword evidence="3" id="KW-0472">Membrane</keyword>
<feature type="compositionally biased region" description="Basic and acidic residues" evidence="2">
    <location>
        <begin position="21"/>
        <end position="35"/>
    </location>
</feature>
<evidence type="ECO:0000313" key="5">
    <source>
        <dbReference type="Proteomes" id="UP000030759"/>
    </source>
</evidence>
<evidence type="ECO:0000256" key="3">
    <source>
        <dbReference type="SAM" id="Phobius"/>
    </source>
</evidence>
<proteinExistence type="predicted"/>
<evidence type="ECO:0000256" key="2">
    <source>
        <dbReference type="SAM" id="MobiDB-lite"/>
    </source>
</evidence>
<dbReference type="AlphaFoldDB" id="A0A061IMT5"/>
<evidence type="ECO:0000313" key="4">
    <source>
        <dbReference type="EMBL" id="ERE87514.1"/>
    </source>
</evidence>
<protein>
    <submittedName>
        <fullName evidence="4">Transposase, L1 containing protein</fullName>
    </submittedName>
</protein>
<name>A0A061IMT5_CRIGR</name>
<evidence type="ECO:0000256" key="1">
    <source>
        <dbReference type="SAM" id="Coils"/>
    </source>
</evidence>
<keyword evidence="3" id="KW-1133">Transmembrane helix</keyword>
<feature type="transmembrane region" description="Helical" evidence="3">
    <location>
        <begin position="206"/>
        <end position="223"/>
    </location>
</feature>
<dbReference type="Proteomes" id="UP000030759">
    <property type="component" value="Unassembled WGS sequence"/>
</dbReference>
<accession>A0A061IMT5</accession>
<keyword evidence="3" id="KW-0812">Transmembrane</keyword>